<dbReference type="EMBL" id="JANBTW010000058">
    <property type="protein sequence ID" value="KAJ2674379.1"/>
    <property type="molecule type" value="Genomic_DNA"/>
</dbReference>
<dbReference type="GO" id="GO:0005737">
    <property type="term" value="C:cytoplasm"/>
    <property type="evidence" value="ECO:0007669"/>
    <property type="project" value="UniProtKB-SubCell"/>
</dbReference>
<feature type="region of interest" description="Disordered" evidence="3">
    <location>
        <begin position="327"/>
        <end position="366"/>
    </location>
</feature>
<reference evidence="5" key="1">
    <citation type="submission" date="2022-07" db="EMBL/GenBank/DDBJ databases">
        <title>Phylogenomic reconstructions and comparative analyses of Kickxellomycotina fungi.</title>
        <authorList>
            <person name="Reynolds N.K."/>
            <person name="Stajich J.E."/>
            <person name="Barry K."/>
            <person name="Grigoriev I.V."/>
            <person name="Crous P."/>
            <person name="Smith M.E."/>
        </authorList>
    </citation>
    <scope>NUCLEOTIDE SEQUENCE</scope>
    <source>
        <strain evidence="5">NRRL 3115</strain>
    </source>
</reference>
<feature type="region of interest" description="Disordered" evidence="3">
    <location>
        <begin position="734"/>
        <end position="771"/>
    </location>
</feature>
<evidence type="ECO:0000256" key="2">
    <source>
        <dbReference type="ARBA" id="ARBA00022490"/>
    </source>
</evidence>
<feature type="compositionally biased region" description="Polar residues" evidence="3">
    <location>
        <begin position="327"/>
        <end position="341"/>
    </location>
</feature>
<comment type="subcellular location">
    <subcellularLocation>
        <location evidence="1">Cytoplasm</location>
    </subcellularLocation>
</comment>
<evidence type="ECO:0000259" key="4">
    <source>
        <dbReference type="PROSITE" id="PS50010"/>
    </source>
</evidence>
<evidence type="ECO:0000313" key="6">
    <source>
        <dbReference type="Proteomes" id="UP001151518"/>
    </source>
</evidence>
<gene>
    <name evidence="5" type="ORF">GGI25_004400</name>
</gene>
<dbReference type="Pfam" id="PF00621">
    <property type="entry name" value="RhoGEF"/>
    <property type="match status" value="1"/>
</dbReference>
<dbReference type="CDD" id="cd00160">
    <property type="entry name" value="RhoGEF"/>
    <property type="match status" value="1"/>
</dbReference>
<feature type="region of interest" description="Disordered" evidence="3">
    <location>
        <begin position="538"/>
        <end position="582"/>
    </location>
</feature>
<dbReference type="SUPFAM" id="SSF48065">
    <property type="entry name" value="DBL homology domain (DH-domain)"/>
    <property type="match status" value="1"/>
</dbReference>
<dbReference type="InterPro" id="IPR000219">
    <property type="entry name" value="DH_dom"/>
</dbReference>
<dbReference type="PROSITE" id="PS50010">
    <property type="entry name" value="DH_2"/>
    <property type="match status" value="1"/>
</dbReference>
<feature type="region of interest" description="Disordered" evidence="3">
    <location>
        <begin position="10"/>
        <end position="30"/>
    </location>
</feature>
<evidence type="ECO:0000256" key="1">
    <source>
        <dbReference type="ARBA" id="ARBA00004496"/>
    </source>
</evidence>
<dbReference type="PANTHER" id="PTHR46006:SF6">
    <property type="entry name" value="INTERSECTIN-2 ISOFORM X1"/>
    <property type="match status" value="1"/>
</dbReference>
<dbReference type="GO" id="GO:0035025">
    <property type="term" value="P:positive regulation of Rho protein signal transduction"/>
    <property type="evidence" value="ECO:0007669"/>
    <property type="project" value="TreeGrafter"/>
</dbReference>
<organism evidence="5 6">
    <name type="scientific">Coemansia spiralis</name>
    <dbReference type="NCBI Taxonomy" id="417178"/>
    <lineage>
        <taxon>Eukaryota</taxon>
        <taxon>Fungi</taxon>
        <taxon>Fungi incertae sedis</taxon>
        <taxon>Zoopagomycota</taxon>
        <taxon>Kickxellomycotina</taxon>
        <taxon>Kickxellomycetes</taxon>
        <taxon>Kickxellales</taxon>
        <taxon>Kickxellaceae</taxon>
        <taxon>Coemansia</taxon>
    </lineage>
</organism>
<protein>
    <recommendedName>
        <fullName evidence="4">DH domain-containing protein</fullName>
    </recommendedName>
</protein>
<dbReference type="Proteomes" id="UP001151518">
    <property type="component" value="Unassembled WGS sequence"/>
</dbReference>
<dbReference type="InterPro" id="IPR051480">
    <property type="entry name" value="Endocytic_GEF_Adapter"/>
</dbReference>
<evidence type="ECO:0000256" key="3">
    <source>
        <dbReference type="SAM" id="MobiDB-lite"/>
    </source>
</evidence>
<accession>A0A9W8G4A1</accession>
<comment type="caution">
    <text evidence="5">The sequence shown here is derived from an EMBL/GenBank/DDBJ whole genome shotgun (WGS) entry which is preliminary data.</text>
</comment>
<feature type="compositionally biased region" description="Polar residues" evidence="3">
    <location>
        <begin position="850"/>
        <end position="860"/>
    </location>
</feature>
<feature type="region of interest" description="Disordered" evidence="3">
    <location>
        <begin position="841"/>
        <end position="884"/>
    </location>
</feature>
<dbReference type="OrthoDB" id="1716625at2759"/>
<proteinExistence type="predicted"/>
<feature type="region of interest" description="Disordered" evidence="3">
    <location>
        <begin position="792"/>
        <end position="811"/>
    </location>
</feature>
<feature type="compositionally biased region" description="Low complexity" evidence="3">
    <location>
        <begin position="342"/>
        <end position="360"/>
    </location>
</feature>
<dbReference type="GO" id="GO:0005085">
    <property type="term" value="F:guanyl-nucleotide exchange factor activity"/>
    <property type="evidence" value="ECO:0007669"/>
    <property type="project" value="InterPro"/>
</dbReference>
<evidence type="ECO:0000313" key="5">
    <source>
        <dbReference type="EMBL" id="KAJ2674379.1"/>
    </source>
</evidence>
<feature type="compositionally biased region" description="Basic residues" evidence="3">
    <location>
        <begin position="564"/>
        <end position="573"/>
    </location>
</feature>
<keyword evidence="2" id="KW-0963">Cytoplasm</keyword>
<dbReference type="Gene3D" id="1.20.900.10">
    <property type="entry name" value="Dbl homology (DH) domain"/>
    <property type="match status" value="1"/>
</dbReference>
<dbReference type="SMART" id="SM00325">
    <property type="entry name" value="RhoGEF"/>
    <property type="match status" value="1"/>
</dbReference>
<dbReference type="AlphaFoldDB" id="A0A9W8G4A1"/>
<feature type="domain" description="DH" evidence="4">
    <location>
        <begin position="68"/>
        <end position="252"/>
    </location>
</feature>
<dbReference type="PANTHER" id="PTHR46006">
    <property type="entry name" value="RHO GUANINE NUCLEOTIDE EXCHANGE FACTOR AT 64C, ISOFORM A"/>
    <property type="match status" value="1"/>
</dbReference>
<name>A0A9W8G4A1_9FUNG</name>
<sequence length="898" mass="97593">MVNLPLARSIAHSTGDGTSDGSPQRPSIDIRRDAVVASSSPAKARMLWREGFTPTEIENSSINAKEVRRQEVIFEIIHTEADYVKDLRITVDILLAPMHSLKVLPAEQIELVFGNVREILELHEAINHAFMERQRQQYPVLWDIADVLLPFVPHFRVYAKYICNQDNALRLVDELRRTSNNFAVFWKERQTRPECRSLPIEAFLALPFQRLLKYPLLLRTLLDATDGWTQQHANGRLVADQVDAWIRKIQDARAKLDSYACLTALAAAVDGVDWQPLLQGEHRLVHSGAVTVTNPALAANGCALPPGEAATMWLFDDFFIVARPEPHSSSRSVLPRTSFSSPPGQDQHQQQAKQPRQQGGASYMPTPGTRYALVHGPCQLVEVLELAQCKGSPAAYLKAIPYNPHSPGAGASAGKTSLVVRFKSKSDYTLWRGKLDEHVRRTLTEQPLLSADILADAIARAKIIDSGPAQCIGITRSPPSSGLPSAQPSAMASVNDIPTISVRDVYVPFPAARQKGKLRRGWDFLCSKTEDITGQGIKRQLKKYGGGGGGKRRATEAPPEAMRRRLSRSRPRRRDPPIALAKPPLGVASTAMVVSPQSPSFVHIPKLMVPSVANGGREPSIVPLHATAALQPRNLAVTAPSISHPQLHAMGSSSSSRFEASMESVALRPHIGYARRSEDTTASASVSGATVLTGNTLLLAADDALSDSELSSSELSAVFPEHVAERSGSTLFVPPPQQQSPASIHSGAQTTRVPGWRPKPLPIPPGSRGSVVAARKPAPIFEFGSAKLTLGGSPDRRAHRPPSFASASSGLKTWGTSAQDLLNSMPGFQSSSSLEQWPRALRNWPPADTDNPSSANSTDSFCIVNHEPQTPVRRRSVGRKDDRMQSMAARIGGSSFEA</sequence>
<feature type="compositionally biased region" description="Polar residues" evidence="3">
    <location>
        <begin position="739"/>
        <end position="752"/>
    </location>
</feature>
<feature type="compositionally biased region" description="Polar residues" evidence="3">
    <location>
        <begin position="11"/>
        <end position="25"/>
    </location>
</feature>
<dbReference type="InterPro" id="IPR035899">
    <property type="entry name" value="DBL_dom_sf"/>
</dbReference>